<evidence type="ECO:0000256" key="1">
    <source>
        <dbReference type="SAM" id="MobiDB-lite"/>
    </source>
</evidence>
<dbReference type="RefSeq" id="WP_209704319.1">
    <property type="nucleotide sequence ID" value="NZ_JAFIDA010000001.1"/>
</dbReference>
<dbReference type="EMBL" id="JAFIDA010000001">
    <property type="protein sequence ID" value="MBP1325267.1"/>
    <property type="molecule type" value="Genomic_DNA"/>
</dbReference>
<evidence type="ECO:0000313" key="2">
    <source>
        <dbReference type="EMBL" id="MBP1325267.1"/>
    </source>
</evidence>
<comment type="caution">
    <text evidence="2">The sequence shown here is derived from an EMBL/GenBank/DDBJ whole genome shotgun (WGS) entry which is preliminary data.</text>
</comment>
<keyword evidence="3" id="KW-1185">Reference proteome</keyword>
<accession>A0A940PJX0</accession>
<gene>
    <name evidence="2" type="ORF">JOF28_000499</name>
</gene>
<dbReference type="Proteomes" id="UP000675163">
    <property type="component" value="Unassembled WGS sequence"/>
</dbReference>
<organism evidence="2 3">
    <name type="scientific">Leucobacter exalbidus</name>
    <dbReference type="NCBI Taxonomy" id="662960"/>
    <lineage>
        <taxon>Bacteria</taxon>
        <taxon>Bacillati</taxon>
        <taxon>Actinomycetota</taxon>
        <taxon>Actinomycetes</taxon>
        <taxon>Micrococcales</taxon>
        <taxon>Microbacteriaceae</taxon>
        <taxon>Leucobacter</taxon>
    </lineage>
</organism>
<sequence>MTHHTPGDPQAEHSGRPASLSAAEARRTGLAAQGFTATPRLRKRRPFDAALEKLHVLQIDSVNVFARSHYLPVFSRHGGYDPEALDRQLWASGEYTEYWAHEAAFIPVADRPLFHWRMHDFRARHTERAQQLAPMIERVRAQLSAEGPQFVRQLEEGPRVARGPWWDWSETKHAVEVMFARGEVVSAGREGFQRRYALAEQVLPAAGLAEVPRVDAQRQLIERAARSLGVATLADLADYHRIRAAEARAAVRDLADAGVLVPVTVAGWTTSRGEPETAWLHRDARVPSRLAPHALLTPFDPLVWFRPRAERMFNFHYRIEIYTPQAKRQFGYYCLPLLVDGRMAGRIDLKADRAGRALLVQAAWQEPGAPARTAEVATQLLARAAAWQGLSEVRVTGVGNLALPANFTAEN</sequence>
<dbReference type="PANTHER" id="PTHR30528:SF0">
    <property type="entry name" value="CYTOPLASMIC PROTEIN"/>
    <property type="match status" value="1"/>
</dbReference>
<dbReference type="AlphaFoldDB" id="A0A940PJX0"/>
<proteinExistence type="predicted"/>
<dbReference type="InterPro" id="IPR009351">
    <property type="entry name" value="AlkZ-like"/>
</dbReference>
<name>A0A940PJX0_9MICO</name>
<dbReference type="PANTHER" id="PTHR30528">
    <property type="entry name" value="CYTOPLASMIC PROTEIN"/>
    <property type="match status" value="1"/>
</dbReference>
<protein>
    <submittedName>
        <fullName evidence="2">Uncharacterized protein YcaQ</fullName>
    </submittedName>
</protein>
<feature type="region of interest" description="Disordered" evidence="1">
    <location>
        <begin position="1"/>
        <end position="25"/>
    </location>
</feature>
<evidence type="ECO:0000313" key="3">
    <source>
        <dbReference type="Proteomes" id="UP000675163"/>
    </source>
</evidence>
<dbReference type="Pfam" id="PF06224">
    <property type="entry name" value="AlkZ-like"/>
    <property type="match status" value="1"/>
</dbReference>
<reference evidence="2" key="1">
    <citation type="submission" date="2021-02" db="EMBL/GenBank/DDBJ databases">
        <title>Sequencing the genomes of 1000 actinobacteria strains.</title>
        <authorList>
            <person name="Klenk H.-P."/>
        </authorList>
    </citation>
    <scope>NUCLEOTIDE SEQUENCE</scope>
    <source>
        <strain evidence="2">DSM 22850</strain>
    </source>
</reference>